<dbReference type="PANTHER" id="PTHR46566">
    <property type="entry name" value="1-PHOSPHOFRUCTOKINASE-RELATED"/>
    <property type="match status" value="1"/>
</dbReference>
<dbReference type="KEGG" id="pce:PECL_827"/>
<dbReference type="NCBIfam" id="TIGR03168">
    <property type="entry name" value="1-PFK"/>
    <property type="match status" value="1"/>
</dbReference>
<evidence type="ECO:0000256" key="5">
    <source>
        <dbReference type="ARBA" id="ARBA00022777"/>
    </source>
</evidence>
<keyword evidence="6 8" id="KW-0067">ATP-binding</keyword>
<accession>G8PCW5</accession>
<dbReference type="PATRIC" id="fig|701521.8.peg.779"/>
<dbReference type="InterPro" id="IPR017583">
    <property type="entry name" value="Tagatose/fructose_Pkinase"/>
</dbReference>
<dbReference type="SUPFAM" id="SSF53613">
    <property type="entry name" value="Ribokinase-like"/>
    <property type="match status" value="1"/>
</dbReference>
<dbReference type="STRING" id="701521.PECL_827"/>
<dbReference type="Proteomes" id="UP000005444">
    <property type="component" value="Chromosome"/>
</dbReference>
<dbReference type="GO" id="GO:0044281">
    <property type="term" value="P:small molecule metabolic process"/>
    <property type="evidence" value="ECO:0007669"/>
    <property type="project" value="UniProtKB-ARBA"/>
</dbReference>
<dbReference type="Pfam" id="PF00294">
    <property type="entry name" value="PfkB"/>
    <property type="match status" value="1"/>
</dbReference>
<dbReference type="Gene3D" id="3.40.1190.20">
    <property type="match status" value="1"/>
</dbReference>
<keyword evidence="3 8" id="KW-0423">Lactose metabolism</keyword>
<evidence type="ECO:0000256" key="4">
    <source>
        <dbReference type="ARBA" id="ARBA00022741"/>
    </source>
</evidence>
<comment type="pathway">
    <text evidence="8">Carbohydrate metabolism; D-tagatose 6-phosphate degradation; D-glyceraldehyde 3-phosphate and glycerone phosphate from D-tagatose 6-phosphate: step 1/2.</text>
</comment>
<dbReference type="GO" id="GO:0005988">
    <property type="term" value="P:lactose metabolic process"/>
    <property type="evidence" value="ECO:0007669"/>
    <property type="project" value="UniProtKB-KW"/>
</dbReference>
<dbReference type="EMBL" id="CP003137">
    <property type="protein sequence ID" value="AEV95100.1"/>
    <property type="molecule type" value="Genomic_DNA"/>
</dbReference>
<dbReference type="PANTHER" id="PTHR46566:SF1">
    <property type="entry name" value="1-PHOSPHOFRUCTOKINASE"/>
    <property type="match status" value="1"/>
</dbReference>
<organism evidence="11 12">
    <name type="scientific">Pediococcus claussenii (strain ATCC BAA-344 / DSM 14800 / JCM 18046 / KCTC 3811 / LMG 21948 / P06)</name>
    <dbReference type="NCBI Taxonomy" id="701521"/>
    <lineage>
        <taxon>Bacteria</taxon>
        <taxon>Bacillati</taxon>
        <taxon>Bacillota</taxon>
        <taxon>Bacilli</taxon>
        <taxon>Lactobacillales</taxon>
        <taxon>Lactobacillaceae</taxon>
        <taxon>Pediococcus</taxon>
    </lineage>
</organism>
<dbReference type="InterPro" id="IPR022463">
    <property type="entry name" value="1-PFruKinase"/>
</dbReference>
<reference evidence="11 12" key="1">
    <citation type="journal article" date="2012" name="J. Bacteriol.">
        <title>Complete Genome Sequence of the Beer Spoilage Organism Pediococcus claussenii ATCC BAA-344T.</title>
        <authorList>
            <person name="Pittet V."/>
            <person name="Abegunde T."/>
            <person name="Marfleet T."/>
            <person name="Haakensen M."/>
            <person name="Morrow K."/>
            <person name="Jayaprakash T."/>
            <person name="Schroeder K."/>
            <person name="Trost B."/>
            <person name="Byrns S."/>
            <person name="Bergsveinson J."/>
            <person name="Kusalik A."/>
            <person name="Ziola B."/>
        </authorList>
    </citation>
    <scope>NUCLEOTIDE SEQUENCE [LARGE SCALE GENOMIC DNA]</scope>
    <source>
        <strain evidence="11 12">ATCC BAA-344</strain>
    </source>
</reference>
<dbReference type="GO" id="GO:2001059">
    <property type="term" value="P:D-tagatose 6-phosphate catabolic process"/>
    <property type="evidence" value="ECO:0007669"/>
    <property type="project" value="UniProtKB-UniPathway"/>
</dbReference>
<dbReference type="PIRSF" id="PIRSF000535">
    <property type="entry name" value="1PFK/6PFK/LacC"/>
    <property type="match status" value="1"/>
</dbReference>
<evidence type="ECO:0000256" key="6">
    <source>
        <dbReference type="ARBA" id="ARBA00022840"/>
    </source>
</evidence>
<dbReference type="eggNOG" id="COG1105">
    <property type="taxonomic scope" value="Bacteria"/>
</dbReference>
<dbReference type="NCBIfam" id="TIGR03828">
    <property type="entry name" value="pfkB"/>
    <property type="match status" value="1"/>
</dbReference>
<evidence type="ECO:0000256" key="9">
    <source>
        <dbReference type="RuleBase" id="RU369061"/>
    </source>
</evidence>
<dbReference type="GO" id="GO:0005524">
    <property type="term" value="F:ATP binding"/>
    <property type="evidence" value="ECO:0007669"/>
    <property type="project" value="UniProtKB-UniRule"/>
</dbReference>
<comment type="catalytic activity">
    <reaction evidence="7 9">
        <text>beta-D-fructose 1-phosphate + ATP = beta-D-fructose 1,6-bisphosphate + ADP + H(+)</text>
        <dbReference type="Rhea" id="RHEA:14213"/>
        <dbReference type="ChEBI" id="CHEBI:15378"/>
        <dbReference type="ChEBI" id="CHEBI:30616"/>
        <dbReference type="ChEBI" id="CHEBI:32966"/>
        <dbReference type="ChEBI" id="CHEBI:138881"/>
        <dbReference type="ChEBI" id="CHEBI:456216"/>
        <dbReference type="EC" id="2.7.1.56"/>
    </reaction>
</comment>
<dbReference type="PROSITE" id="PS00584">
    <property type="entry name" value="PFKB_KINASES_2"/>
    <property type="match status" value="1"/>
</dbReference>
<sequence length="307" mass="33458">MIYTVTLNPSIDYVVELPKIQMGLVNRLEKTVKFPGGKGINVSRILNEMKVENTALGFVGGFTGHFVTEALSELKLNIDFTEIADDTRINVKIHAEKETELNAKGPEISVEELETFKKTFLKVGAKDVVVFSGSIPENLPQSLYLELINMITAAGAEFAVDTTGEALLKTLDKHPIIIKPNNHELSAIVGRSLKSDDEIVDAARELINKGAQNVLVSMASDGGILVTKREVYRSYAPSGQVINSVGAGDSMLAGFIGEYYQNKNVETAFKRGLACGSATAFSLDIADKLMIKKVYSEINVKKVRSEN</sequence>
<dbReference type="InterPro" id="IPR011611">
    <property type="entry name" value="PfkB_dom"/>
</dbReference>
<dbReference type="GO" id="GO:0016052">
    <property type="term" value="P:carbohydrate catabolic process"/>
    <property type="evidence" value="ECO:0007669"/>
    <property type="project" value="UniProtKB-ARBA"/>
</dbReference>
<comment type="function">
    <text evidence="9">Catalyzes the ATP-dependent phosphorylation of fructose-l-phosphate to fructose-l,6-bisphosphate.</text>
</comment>
<keyword evidence="2 8" id="KW-0808">Transferase</keyword>
<dbReference type="HOGENOM" id="CLU_050013_1_0_9"/>
<dbReference type="CDD" id="cd01164">
    <property type="entry name" value="FruK_PfkB_like"/>
    <property type="match status" value="1"/>
</dbReference>
<keyword evidence="12" id="KW-1185">Reference proteome</keyword>
<comment type="similarity">
    <text evidence="8">Belongs to the carbohydrate kinase PfkB family. LacC subfamily.</text>
</comment>
<comment type="similarity">
    <text evidence="1">Belongs to the carbohydrate kinase pfkB family.</text>
</comment>
<feature type="domain" description="Carbohydrate kinase PfkB" evidence="10">
    <location>
        <begin position="17"/>
        <end position="280"/>
    </location>
</feature>
<comment type="catalytic activity">
    <reaction evidence="8">
        <text>D-tagatofuranose 6-phosphate + ATP = D-tagatofuranose 1,6-bisphosphate + ADP + H(+)</text>
        <dbReference type="Rhea" id="RHEA:12420"/>
        <dbReference type="ChEBI" id="CHEBI:15378"/>
        <dbReference type="ChEBI" id="CHEBI:30616"/>
        <dbReference type="ChEBI" id="CHEBI:58694"/>
        <dbReference type="ChEBI" id="CHEBI:58695"/>
        <dbReference type="ChEBI" id="CHEBI:456216"/>
        <dbReference type="EC" id="2.7.1.144"/>
    </reaction>
</comment>
<evidence type="ECO:0000313" key="12">
    <source>
        <dbReference type="Proteomes" id="UP000005444"/>
    </source>
</evidence>
<evidence type="ECO:0000259" key="10">
    <source>
        <dbReference type="Pfam" id="PF00294"/>
    </source>
</evidence>
<proteinExistence type="inferred from homology"/>
<gene>
    <name evidence="11" type="primary">pfkB</name>
    <name evidence="11" type="ordered locus">PECL_827</name>
</gene>
<dbReference type="GO" id="GO:0008662">
    <property type="term" value="F:1-phosphofructokinase activity"/>
    <property type="evidence" value="ECO:0007669"/>
    <property type="project" value="UniProtKB-UniRule"/>
</dbReference>
<evidence type="ECO:0000256" key="8">
    <source>
        <dbReference type="PIRNR" id="PIRNR000535"/>
    </source>
</evidence>
<dbReference type="InterPro" id="IPR029056">
    <property type="entry name" value="Ribokinase-like"/>
</dbReference>
<dbReference type="GO" id="GO:0009024">
    <property type="term" value="F:tagatose-6-phosphate kinase activity"/>
    <property type="evidence" value="ECO:0007669"/>
    <property type="project" value="UniProtKB-EC"/>
</dbReference>
<dbReference type="UniPathway" id="UPA00704">
    <property type="reaction ID" value="UER00715"/>
</dbReference>
<dbReference type="InterPro" id="IPR002173">
    <property type="entry name" value="Carboh/pur_kinase_PfkB_CS"/>
</dbReference>
<dbReference type="AlphaFoldDB" id="G8PCW5"/>
<evidence type="ECO:0000256" key="2">
    <source>
        <dbReference type="ARBA" id="ARBA00022679"/>
    </source>
</evidence>
<evidence type="ECO:0000313" key="11">
    <source>
        <dbReference type="EMBL" id="AEV95100.1"/>
    </source>
</evidence>
<dbReference type="FunFam" id="3.40.1190.20:FF:000001">
    <property type="entry name" value="Phosphofructokinase"/>
    <property type="match status" value="1"/>
</dbReference>
<evidence type="ECO:0000256" key="7">
    <source>
        <dbReference type="ARBA" id="ARBA00047745"/>
    </source>
</evidence>
<evidence type="ECO:0000256" key="3">
    <source>
        <dbReference type="ARBA" id="ARBA00022736"/>
    </source>
</evidence>
<dbReference type="GO" id="GO:0005829">
    <property type="term" value="C:cytosol"/>
    <property type="evidence" value="ECO:0007669"/>
    <property type="project" value="TreeGrafter"/>
</dbReference>
<evidence type="ECO:0000256" key="1">
    <source>
        <dbReference type="ARBA" id="ARBA00005380"/>
    </source>
</evidence>
<keyword evidence="4 8" id="KW-0547">Nucleotide-binding</keyword>
<keyword evidence="5 9" id="KW-0418">Kinase</keyword>
<dbReference type="EC" id="2.7.1.144" evidence="8"/>
<name>G8PCW5_PEDCP</name>
<dbReference type="RefSeq" id="WP_014215297.1">
    <property type="nucleotide sequence ID" value="NC_016605.1"/>
</dbReference>
<protein>
    <recommendedName>
        <fullName evidence="8">Tagatose-6-phosphate kinase</fullName>
        <ecNumber evidence="8">2.7.1.144</ecNumber>
    </recommendedName>
</protein>